<sequence length="86" mass="9496">MSRNHGLRPPLSAGRVRVRQTKDTREHGHASALESMAVLPVAGEALVSTLAKVLQNHDHAKGRRYEGIKARGDGKKWDEREEATDS</sequence>
<dbReference type="Proteomes" id="UP000294933">
    <property type="component" value="Unassembled WGS sequence"/>
</dbReference>
<proteinExistence type="predicted"/>
<reference evidence="2 3" key="1">
    <citation type="submission" date="2018-06" db="EMBL/GenBank/DDBJ databases">
        <title>A transcriptomic atlas of mushroom development highlights an independent origin of complex multicellularity.</title>
        <authorList>
            <consortium name="DOE Joint Genome Institute"/>
            <person name="Krizsan K."/>
            <person name="Almasi E."/>
            <person name="Merenyi Z."/>
            <person name="Sahu N."/>
            <person name="Viragh M."/>
            <person name="Koszo T."/>
            <person name="Mondo S."/>
            <person name="Kiss B."/>
            <person name="Balint B."/>
            <person name="Kues U."/>
            <person name="Barry K."/>
            <person name="Hegedus J.C."/>
            <person name="Henrissat B."/>
            <person name="Johnson J."/>
            <person name="Lipzen A."/>
            <person name="Ohm R."/>
            <person name="Nagy I."/>
            <person name="Pangilinan J."/>
            <person name="Yan J."/>
            <person name="Xiong Y."/>
            <person name="Grigoriev I.V."/>
            <person name="Hibbett D.S."/>
            <person name="Nagy L.G."/>
        </authorList>
    </citation>
    <scope>NUCLEOTIDE SEQUENCE [LARGE SCALE GENOMIC DNA]</scope>
    <source>
        <strain evidence="2 3">SZMC22713</strain>
    </source>
</reference>
<feature type="compositionally biased region" description="Basic and acidic residues" evidence="1">
    <location>
        <begin position="20"/>
        <end position="29"/>
    </location>
</feature>
<evidence type="ECO:0000256" key="1">
    <source>
        <dbReference type="SAM" id="MobiDB-lite"/>
    </source>
</evidence>
<dbReference type="VEuPathDB" id="FungiDB:BD410DRAFT_845607"/>
<keyword evidence="3" id="KW-1185">Reference proteome</keyword>
<feature type="region of interest" description="Disordered" evidence="1">
    <location>
        <begin position="1"/>
        <end position="31"/>
    </location>
</feature>
<feature type="compositionally biased region" description="Basic and acidic residues" evidence="1">
    <location>
        <begin position="65"/>
        <end position="79"/>
    </location>
</feature>
<dbReference type="EMBL" id="ML170298">
    <property type="protein sequence ID" value="TDL14956.1"/>
    <property type="molecule type" value="Genomic_DNA"/>
</dbReference>
<feature type="region of interest" description="Disordered" evidence="1">
    <location>
        <begin position="65"/>
        <end position="86"/>
    </location>
</feature>
<dbReference type="AlphaFoldDB" id="A0A4Y7PIP0"/>
<accession>A0A4Y7PIP0</accession>
<evidence type="ECO:0000313" key="3">
    <source>
        <dbReference type="Proteomes" id="UP000294933"/>
    </source>
</evidence>
<name>A0A4Y7PIP0_9AGAM</name>
<evidence type="ECO:0000313" key="2">
    <source>
        <dbReference type="EMBL" id="TDL14956.1"/>
    </source>
</evidence>
<gene>
    <name evidence="2" type="ORF">BD410DRAFT_845607</name>
</gene>
<organism evidence="2 3">
    <name type="scientific">Rickenella mellea</name>
    <dbReference type="NCBI Taxonomy" id="50990"/>
    <lineage>
        <taxon>Eukaryota</taxon>
        <taxon>Fungi</taxon>
        <taxon>Dikarya</taxon>
        <taxon>Basidiomycota</taxon>
        <taxon>Agaricomycotina</taxon>
        <taxon>Agaricomycetes</taxon>
        <taxon>Hymenochaetales</taxon>
        <taxon>Rickenellaceae</taxon>
        <taxon>Rickenella</taxon>
    </lineage>
</organism>
<protein>
    <submittedName>
        <fullName evidence="2">Uncharacterized protein</fullName>
    </submittedName>
</protein>